<dbReference type="PANTHER" id="PTHR34975">
    <property type="entry name" value="SPORE GERMINATION PROTEIN A2"/>
    <property type="match status" value="1"/>
</dbReference>
<comment type="subcellular location">
    <subcellularLocation>
        <location evidence="1">Membrane</location>
        <topology evidence="1">Multi-pass membrane protein</topology>
    </subcellularLocation>
</comment>
<gene>
    <name evidence="9" type="ORF">J2S10_003147</name>
</gene>
<evidence type="ECO:0000313" key="9">
    <source>
        <dbReference type="EMBL" id="MDQ0199964.1"/>
    </source>
</evidence>
<feature type="transmembrane region" description="Helical" evidence="8">
    <location>
        <begin position="12"/>
        <end position="29"/>
    </location>
</feature>
<evidence type="ECO:0000313" key="10">
    <source>
        <dbReference type="Proteomes" id="UP001224122"/>
    </source>
</evidence>
<sequence length="366" mass="41912">MRNSMKISGSQIFWMMFTFEVGNSLLLTLSSTIRTAKQDAWISMVIAGLVGVAITFLATTLGSLYPNQTMIEFSQTILGKWLGKLMMILYLLLWYPAIGIITREFGDFMITALFHKTPLWVIVFTAMLLLIFIMYQGGIEGIGRLSEIVGPMILLMITILIILNLGNMNWHYMLPIYQDSGWLPILKGSYPPMASFFGEPVMMTMFVFFMDKPDQASSRAMWGIGLAVSMVTIGTLAVIFTFGPVLPSRLLFPFYNMSRVISVMEFIQNVDILIVIIWFFSIFIKLALYMFLACYGTAQWFHLKDWRKVVWLLAPISFVMAVSIKNIQIFAQYFDKFYMLPFVFPVNMIGIPLLLLVVGWIRRKYA</sequence>
<accession>A0ABT9XYF8</accession>
<comment type="similarity">
    <text evidence="2">Belongs to the amino acid-polyamine-organocation (APC) superfamily. Spore germination protein (SGP) (TC 2.A.3.9) family.</text>
</comment>
<feature type="transmembrane region" description="Helical" evidence="8">
    <location>
        <begin position="309"/>
        <end position="331"/>
    </location>
</feature>
<reference evidence="9 10" key="1">
    <citation type="submission" date="2023-07" db="EMBL/GenBank/DDBJ databases">
        <title>Genomic Encyclopedia of Type Strains, Phase IV (KMG-IV): sequencing the most valuable type-strain genomes for metagenomic binning, comparative biology and taxonomic classification.</title>
        <authorList>
            <person name="Goeker M."/>
        </authorList>
    </citation>
    <scope>NUCLEOTIDE SEQUENCE [LARGE SCALE GENOMIC DNA]</scope>
    <source>
        <strain evidence="9 10">DSM 27594</strain>
    </source>
</reference>
<evidence type="ECO:0000256" key="8">
    <source>
        <dbReference type="SAM" id="Phobius"/>
    </source>
</evidence>
<keyword evidence="6 8" id="KW-1133">Transmembrane helix</keyword>
<keyword evidence="4" id="KW-0309">Germination</keyword>
<evidence type="ECO:0000256" key="6">
    <source>
        <dbReference type="ARBA" id="ARBA00022989"/>
    </source>
</evidence>
<feature type="transmembrane region" description="Helical" evidence="8">
    <location>
        <begin position="41"/>
        <end position="65"/>
    </location>
</feature>
<proteinExistence type="inferred from homology"/>
<feature type="transmembrane region" description="Helical" evidence="8">
    <location>
        <begin position="77"/>
        <end position="97"/>
    </location>
</feature>
<dbReference type="EMBL" id="JAUSTW010000005">
    <property type="protein sequence ID" value="MDQ0199964.1"/>
    <property type="molecule type" value="Genomic_DNA"/>
</dbReference>
<dbReference type="InterPro" id="IPR004761">
    <property type="entry name" value="Spore_GerAB"/>
</dbReference>
<feature type="transmembrane region" description="Helical" evidence="8">
    <location>
        <begin position="117"/>
        <end position="136"/>
    </location>
</feature>
<comment type="caution">
    <text evidence="9">The sequence shown here is derived from an EMBL/GenBank/DDBJ whole genome shotgun (WGS) entry which is preliminary data.</text>
</comment>
<protein>
    <submittedName>
        <fullName evidence="9">Spore germination protein KB</fullName>
    </submittedName>
</protein>
<keyword evidence="7 8" id="KW-0472">Membrane</keyword>
<evidence type="ECO:0000256" key="3">
    <source>
        <dbReference type="ARBA" id="ARBA00022448"/>
    </source>
</evidence>
<keyword evidence="10" id="KW-1185">Reference proteome</keyword>
<dbReference type="Gene3D" id="1.20.1740.10">
    <property type="entry name" value="Amino acid/polyamine transporter I"/>
    <property type="match status" value="1"/>
</dbReference>
<feature type="transmembrane region" description="Helical" evidence="8">
    <location>
        <begin position="337"/>
        <end position="361"/>
    </location>
</feature>
<dbReference type="NCBIfam" id="TIGR00912">
    <property type="entry name" value="2A0309"/>
    <property type="match status" value="1"/>
</dbReference>
<evidence type="ECO:0000256" key="4">
    <source>
        <dbReference type="ARBA" id="ARBA00022544"/>
    </source>
</evidence>
<keyword evidence="3" id="KW-0813">Transport</keyword>
<organism evidence="9 10">
    <name type="scientific">Neobacillus ginsengisoli</name>
    <dbReference type="NCBI Taxonomy" id="904295"/>
    <lineage>
        <taxon>Bacteria</taxon>
        <taxon>Bacillati</taxon>
        <taxon>Bacillota</taxon>
        <taxon>Bacilli</taxon>
        <taxon>Bacillales</taxon>
        <taxon>Bacillaceae</taxon>
        <taxon>Neobacillus</taxon>
    </lineage>
</organism>
<evidence type="ECO:0000256" key="2">
    <source>
        <dbReference type="ARBA" id="ARBA00007998"/>
    </source>
</evidence>
<evidence type="ECO:0000256" key="7">
    <source>
        <dbReference type="ARBA" id="ARBA00023136"/>
    </source>
</evidence>
<name>A0ABT9XYF8_9BACI</name>
<evidence type="ECO:0000256" key="1">
    <source>
        <dbReference type="ARBA" id="ARBA00004141"/>
    </source>
</evidence>
<keyword evidence="5 8" id="KW-0812">Transmembrane</keyword>
<dbReference type="PRINTS" id="PR00342">
    <property type="entry name" value="RHESUSRHD"/>
</dbReference>
<feature type="transmembrane region" description="Helical" evidence="8">
    <location>
        <begin position="190"/>
        <end position="210"/>
    </location>
</feature>
<dbReference type="InterPro" id="IPR002229">
    <property type="entry name" value="RhesusRHD"/>
</dbReference>
<feature type="transmembrane region" description="Helical" evidence="8">
    <location>
        <begin position="222"/>
        <end position="246"/>
    </location>
</feature>
<dbReference type="Pfam" id="PF03845">
    <property type="entry name" value="Spore_permease"/>
    <property type="match status" value="1"/>
</dbReference>
<feature type="transmembrane region" description="Helical" evidence="8">
    <location>
        <begin position="266"/>
        <end position="288"/>
    </location>
</feature>
<dbReference type="PANTHER" id="PTHR34975:SF2">
    <property type="entry name" value="SPORE GERMINATION PROTEIN A2"/>
    <property type="match status" value="1"/>
</dbReference>
<dbReference type="Proteomes" id="UP001224122">
    <property type="component" value="Unassembled WGS sequence"/>
</dbReference>
<feature type="transmembrane region" description="Helical" evidence="8">
    <location>
        <begin position="148"/>
        <end position="170"/>
    </location>
</feature>
<evidence type="ECO:0000256" key="5">
    <source>
        <dbReference type="ARBA" id="ARBA00022692"/>
    </source>
</evidence>